<keyword evidence="2" id="KW-1185">Reference proteome</keyword>
<protein>
    <submittedName>
        <fullName evidence="1">Uncharacterized protein</fullName>
    </submittedName>
</protein>
<dbReference type="AlphaFoldDB" id="A0A1I5T0D4"/>
<reference evidence="1 2" key="1">
    <citation type="submission" date="2016-10" db="EMBL/GenBank/DDBJ databases">
        <authorList>
            <person name="de Groot N.N."/>
        </authorList>
    </citation>
    <scope>NUCLEOTIDE SEQUENCE [LARGE SCALE GENOMIC DNA]</scope>
    <source>
        <strain evidence="2">E92,LMG 26720,CCM 7988</strain>
    </source>
</reference>
<proteinExistence type="predicted"/>
<dbReference type="STRING" id="1079859.SAMN04515674_105301"/>
<evidence type="ECO:0000313" key="1">
    <source>
        <dbReference type="EMBL" id="SFP76331.1"/>
    </source>
</evidence>
<accession>A0A1I5T0D4</accession>
<evidence type="ECO:0000313" key="2">
    <source>
        <dbReference type="Proteomes" id="UP000199306"/>
    </source>
</evidence>
<dbReference type="RefSeq" id="WP_092016900.1">
    <property type="nucleotide sequence ID" value="NZ_FOXH01000005.1"/>
</dbReference>
<dbReference type="Proteomes" id="UP000199306">
    <property type="component" value="Unassembled WGS sequence"/>
</dbReference>
<dbReference type="OrthoDB" id="9796786at2"/>
<gene>
    <name evidence="1" type="ORF">SAMN04515674_105301</name>
</gene>
<organism evidence="1 2">
    <name type="scientific">Pseudarcicella hirudinis</name>
    <dbReference type="NCBI Taxonomy" id="1079859"/>
    <lineage>
        <taxon>Bacteria</taxon>
        <taxon>Pseudomonadati</taxon>
        <taxon>Bacteroidota</taxon>
        <taxon>Cytophagia</taxon>
        <taxon>Cytophagales</taxon>
        <taxon>Flectobacillaceae</taxon>
        <taxon>Pseudarcicella</taxon>
    </lineage>
</organism>
<name>A0A1I5T0D4_9BACT</name>
<sequence length="88" mass="10293">MDEKYKDKALLKSFMKEFFPFSEMRKAGLFTKEMKGNYEAQADKICTFLGYETVYEYGSNEVSCHITYTEGKRPDNEGFVTVLPNIYE</sequence>
<dbReference type="EMBL" id="FOXH01000005">
    <property type="protein sequence ID" value="SFP76331.1"/>
    <property type="molecule type" value="Genomic_DNA"/>
</dbReference>